<evidence type="ECO:0000256" key="3">
    <source>
        <dbReference type="ARBA" id="ARBA00022989"/>
    </source>
</evidence>
<comment type="caution">
    <text evidence="7">The sequence shown here is derived from an EMBL/GenBank/DDBJ whole genome shotgun (WGS) entry which is preliminary data.</text>
</comment>
<evidence type="ECO:0000256" key="6">
    <source>
        <dbReference type="SAM" id="Phobius"/>
    </source>
</evidence>
<dbReference type="Gene3D" id="1.10.1450.10">
    <property type="entry name" value="Tetraspanin"/>
    <property type="match status" value="1"/>
</dbReference>
<organism evidence="7 8">
    <name type="scientific">Mizuhopecten yessoensis</name>
    <name type="common">Japanese scallop</name>
    <name type="synonym">Patinopecten yessoensis</name>
    <dbReference type="NCBI Taxonomy" id="6573"/>
    <lineage>
        <taxon>Eukaryota</taxon>
        <taxon>Metazoa</taxon>
        <taxon>Spiralia</taxon>
        <taxon>Lophotrochozoa</taxon>
        <taxon>Mollusca</taxon>
        <taxon>Bivalvia</taxon>
        <taxon>Autobranchia</taxon>
        <taxon>Pteriomorphia</taxon>
        <taxon>Pectinida</taxon>
        <taxon>Pectinoidea</taxon>
        <taxon>Pectinidae</taxon>
        <taxon>Mizuhopecten</taxon>
    </lineage>
</organism>
<dbReference type="AlphaFoldDB" id="A0A210PQ76"/>
<feature type="transmembrane region" description="Helical" evidence="6">
    <location>
        <begin position="63"/>
        <end position="85"/>
    </location>
</feature>
<dbReference type="InterPro" id="IPR008952">
    <property type="entry name" value="Tetraspanin_EC2_sf"/>
</dbReference>
<feature type="transmembrane region" description="Helical" evidence="6">
    <location>
        <begin position="21"/>
        <end position="43"/>
    </location>
</feature>
<dbReference type="PANTHER" id="PTHR19282">
    <property type="entry name" value="TETRASPANIN"/>
    <property type="match status" value="1"/>
</dbReference>
<feature type="compositionally biased region" description="Low complexity" evidence="5">
    <location>
        <begin position="347"/>
        <end position="358"/>
    </location>
</feature>
<dbReference type="GO" id="GO:0007601">
    <property type="term" value="P:visual perception"/>
    <property type="evidence" value="ECO:0007669"/>
    <property type="project" value="InterPro"/>
</dbReference>
<evidence type="ECO:0000256" key="1">
    <source>
        <dbReference type="ARBA" id="ARBA00004141"/>
    </source>
</evidence>
<dbReference type="OrthoDB" id="9836210at2759"/>
<reference evidence="7 8" key="1">
    <citation type="journal article" date="2017" name="Nat. Ecol. Evol.">
        <title>Scallop genome provides insights into evolution of bilaterian karyotype and development.</title>
        <authorList>
            <person name="Wang S."/>
            <person name="Zhang J."/>
            <person name="Jiao W."/>
            <person name="Li J."/>
            <person name="Xun X."/>
            <person name="Sun Y."/>
            <person name="Guo X."/>
            <person name="Huan P."/>
            <person name="Dong B."/>
            <person name="Zhang L."/>
            <person name="Hu X."/>
            <person name="Sun X."/>
            <person name="Wang J."/>
            <person name="Zhao C."/>
            <person name="Wang Y."/>
            <person name="Wang D."/>
            <person name="Huang X."/>
            <person name="Wang R."/>
            <person name="Lv J."/>
            <person name="Li Y."/>
            <person name="Zhang Z."/>
            <person name="Liu B."/>
            <person name="Lu W."/>
            <person name="Hui Y."/>
            <person name="Liang J."/>
            <person name="Zhou Z."/>
            <person name="Hou R."/>
            <person name="Li X."/>
            <person name="Liu Y."/>
            <person name="Li H."/>
            <person name="Ning X."/>
            <person name="Lin Y."/>
            <person name="Zhao L."/>
            <person name="Xing Q."/>
            <person name="Dou J."/>
            <person name="Li Y."/>
            <person name="Mao J."/>
            <person name="Guo H."/>
            <person name="Dou H."/>
            <person name="Li T."/>
            <person name="Mu C."/>
            <person name="Jiang W."/>
            <person name="Fu Q."/>
            <person name="Fu X."/>
            <person name="Miao Y."/>
            <person name="Liu J."/>
            <person name="Yu Q."/>
            <person name="Li R."/>
            <person name="Liao H."/>
            <person name="Li X."/>
            <person name="Kong Y."/>
            <person name="Jiang Z."/>
            <person name="Chourrout D."/>
            <person name="Li R."/>
            <person name="Bao Z."/>
        </authorList>
    </citation>
    <scope>NUCLEOTIDE SEQUENCE [LARGE SCALE GENOMIC DNA]</scope>
    <source>
        <strain evidence="7 8">PY_sf001</strain>
    </source>
</reference>
<feature type="region of interest" description="Disordered" evidence="5">
    <location>
        <begin position="319"/>
        <end position="376"/>
    </location>
</feature>
<dbReference type="Pfam" id="PF00335">
    <property type="entry name" value="Tetraspanin"/>
    <property type="match status" value="1"/>
</dbReference>
<evidence type="ECO:0000313" key="8">
    <source>
        <dbReference type="Proteomes" id="UP000242188"/>
    </source>
</evidence>
<evidence type="ECO:0000313" key="7">
    <source>
        <dbReference type="EMBL" id="OWF38628.1"/>
    </source>
</evidence>
<evidence type="ECO:0000256" key="4">
    <source>
        <dbReference type="ARBA" id="ARBA00023136"/>
    </source>
</evidence>
<gene>
    <name evidence="7" type="ORF">KP79_PYT09950</name>
</gene>
<dbReference type="EMBL" id="NEDP02005560">
    <property type="protein sequence ID" value="OWF38628.1"/>
    <property type="molecule type" value="Genomic_DNA"/>
</dbReference>
<keyword evidence="2 6" id="KW-0812">Transmembrane</keyword>
<comment type="subcellular location">
    <subcellularLocation>
        <location evidence="1">Membrane</location>
        <topology evidence="1">Multi-pass membrane protein</topology>
    </subcellularLocation>
</comment>
<sequence>MGCPEIEMNEGSRQMTAKLSGVLNTFCVLPSLIVLSVGAYIQVAIQEQISMIEGFNGDVLPAFMIIFGFFGAVICLFGGKVCWTNQQCSKRMDWSKYLFPLVIVELILAIFFFVSAIMCFIQISMLDSSFEKGLSSAMRSYKNDRVKKIELDNLQISYKCCGVRSYTDWFHVSWIHEEYISEEKKKLLASYTADGYLNDDVPFSCCVADVLRPCIHHHVHDNDMHYNYDYRAKVTLYSVGCKDVLLDIYGNRLLTDVGALVLSISFIQMITVAVMRLLQTSVDGSLENDDPEDPSIGYIFPCSGKVAIKAVQREVKTFHKKDRNATNGIPGDPTTEPLLEDKDDNSSIDTDNISLNSSFEDEGVYEENPPPAPEENLYTTINSAEMLNYPESPRYTSFSGIGGQVPAPDQYPSGQNGIPSHHVMSNDPNGQYGMVSNHMMGSSQHGMPSNYMMGSDQQGMVSNHMMGAEPYAASSTYMAPRRTLTYVNELRQEGDMTKM</sequence>
<accession>A0A210PQ76</accession>
<evidence type="ECO:0000256" key="2">
    <source>
        <dbReference type="ARBA" id="ARBA00022692"/>
    </source>
</evidence>
<keyword evidence="4 6" id="KW-0472">Membrane</keyword>
<feature type="region of interest" description="Disordered" evidence="5">
    <location>
        <begin position="395"/>
        <end position="419"/>
    </location>
</feature>
<dbReference type="SUPFAM" id="SSF48652">
    <property type="entry name" value="Tetraspanin"/>
    <property type="match status" value="1"/>
</dbReference>
<dbReference type="InterPro" id="IPR018499">
    <property type="entry name" value="Tetraspanin/Peripherin"/>
</dbReference>
<dbReference type="GO" id="GO:0005886">
    <property type="term" value="C:plasma membrane"/>
    <property type="evidence" value="ECO:0007669"/>
    <property type="project" value="TreeGrafter"/>
</dbReference>
<feature type="transmembrane region" description="Helical" evidence="6">
    <location>
        <begin position="97"/>
        <end position="123"/>
    </location>
</feature>
<dbReference type="PANTHER" id="PTHR19282:SF549">
    <property type="entry name" value="TETRASPANIN"/>
    <property type="match status" value="1"/>
</dbReference>
<proteinExistence type="predicted"/>
<keyword evidence="8" id="KW-1185">Reference proteome</keyword>
<evidence type="ECO:0000256" key="5">
    <source>
        <dbReference type="SAM" id="MobiDB-lite"/>
    </source>
</evidence>
<dbReference type="PRINTS" id="PR00218">
    <property type="entry name" value="PERIPHERNRDS"/>
</dbReference>
<name>A0A210PQ76_MIZYE</name>
<protein>
    <submittedName>
        <fullName evidence="7">Peripherin-2</fullName>
    </submittedName>
</protein>
<keyword evidence="3 6" id="KW-1133">Transmembrane helix</keyword>
<dbReference type="Proteomes" id="UP000242188">
    <property type="component" value="Unassembled WGS sequence"/>
</dbReference>
<dbReference type="InterPro" id="IPR000830">
    <property type="entry name" value="Peripherin/rom-1"/>
</dbReference>